<organism evidence="2 3">
    <name type="scientific">Neptunicella marina</name>
    <dbReference type="NCBI Taxonomy" id="2125989"/>
    <lineage>
        <taxon>Bacteria</taxon>
        <taxon>Pseudomonadati</taxon>
        <taxon>Pseudomonadota</taxon>
        <taxon>Gammaproteobacteria</taxon>
        <taxon>Alteromonadales</taxon>
        <taxon>Alteromonadaceae</taxon>
        <taxon>Neptunicella</taxon>
    </lineage>
</organism>
<name>A0A8J6IVH1_9ALTE</name>
<dbReference type="SUPFAM" id="SSF53254">
    <property type="entry name" value="Phosphoglycerate mutase-like"/>
    <property type="match status" value="1"/>
</dbReference>
<feature type="chain" id="PRO_5035177602" evidence="1">
    <location>
        <begin position="18"/>
        <end position="375"/>
    </location>
</feature>
<dbReference type="EMBL" id="JACNEP010000007">
    <property type="protein sequence ID" value="MBC3766228.1"/>
    <property type="molecule type" value="Genomic_DNA"/>
</dbReference>
<dbReference type="RefSeq" id="WP_186506739.1">
    <property type="nucleotide sequence ID" value="NZ_JACNEP010000007.1"/>
</dbReference>
<dbReference type="Gene3D" id="3.40.50.1240">
    <property type="entry name" value="Phosphoglycerate mutase-like"/>
    <property type="match status" value="1"/>
</dbReference>
<evidence type="ECO:0000313" key="2">
    <source>
        <dbReference type="EMBL" id="MBC3766228.1"/>
    </source>
</evidence>
<proteinExistence type="predicted"/>
<sequence>MRILISLCMLLSVSAIAAPDYTLYFSRHAEQTSSGDLSATGMQRAKNLAAFLKDKNIQAVYCTYLKNTEQTAKPTANQQDLPIIVYENSELPDLAAMLNEKEQNALIIGNMQTIPLLVHLTGGDAQSIDANRFGDVFTVEFAQETPHTRLVDIAPQKNVVAQPLPLDPSSLKTERQRYAIYIDGKEAGYEIREMIKTPQRLEVTHLTLLPQNDINRIVKVRADADSLKPLSVRMSGTVNKAMDVKVTFADNHVVGYSDMSRRAYKEQGHISIDRWLPAHSYAREMILNILPNLQYTSKPSYFNWFNPQDNEVKFISVTKTGEAQVSVPAGNFLTDVVDVEGGAPSLRYFIAKDGEGVVKIEIPAWNWIYEKIPTV</sequence>
<dbReference type="AlphaFoldDB" id="A0A8J6IVH1"/>
<accession>A0A8J6IVH1</accession>
<evidence type="ECO:0000313" key="3">
    <source>
        <dbReference type="Proteomes" id="UP000601768"/>
    </source>
</evidence>
<evidence type="ECO:0000256" key="1">
    <source>
        <dbReference type="SAM" id="SignalP"/>
    </source>
</evidence>
<dbReference type="Proteomes" id="UP000601768">
    <property type="component" value="Unassembled WGS sequence"/>
</dbReference>
<keyword evidence="3" id="KW-1185">Reference proteome</keyword>
<dbReference type="InterPro" id="IPR029033">
    <property type="entry name" value="His_PPase_superfam"/>
</dbReference>
<protein>
    <submittedName>
        <fullName evidence="2">Histidine phosphatase family protein</fullName>
    </submittedName>
</protein>
<reference evidence="2" key="1">
    <citation type="journal article" date="2018" name="Int. J. Syst. Evol. Microbiol.">
        <title>Neptunicella marina gen. nov., sp. nov., isolated from surface seawater.</title>
        <authorList>
            <person name="Liu X."/>
            <person name="Lai Q."/>
            <person name="Du Y."/>
            <person name="Zhang X."/>
            <person name="Liu Z."/>
            <person name="Sun F."/>
            <person name="Shao Z."/>
        </authorList>
    </citation>
    <scope>NUCLEOTIDE SEQUENCE</scope>
    <source>
        <strain evidence="2">S27-2</strain>
    </source>
</reference>
<dbReference type="InterPro" id="IPR013078">
    <property type="entry name" value="His_Pase_superF_clade-1"/>
</dbReference>
<keyword evidence="1" id="KW-0732">Signal</keyword>
<comment type="caution">
    <text evidence="2">The sequence shown here is derived from an EMBL/GenBank/DDBJ whole genome shotgun (WGS) entry which is preliminary data.</text>
</comment>
<feature type="signal peptide" evidence="1">
    <location>
        <begin position="1"/>
        <end position="17"/>
    </location>
</feature>
<dbReference type="CDD" id="cd07067">
    <property type="entry name" value="HP_PGM_like"/>
    <property type="match status" value="1"/>
</dbReference>
<reference evidence="2" key="2">
    <citation type="submission" date="2020-08" db="EMBL/GenBank/DDBJ databases">
        <authorList>
            <person name="Lai Q."/>
        </authorList>
    </citation>
    <scope>NUCLEOTIDE SEQUENCE</scope>
    <source>
        <strain evidence="2">S27-2</strain>
    </source>
</reference>
<dbReference type="Pfam" id="PF00300">
    <property type="entry name" value="His_Phos_1"/>
    <property type="match status" value="1"/>
</dbReference>
<gene>
    <name evidence="2" type="ORF">H8B19_10075</name>
</gene>